<dbReference type="FunFam" id="3.10.390.10:FF:000002">
    <property type="entry name" value="Putative ski oncogene"/>
    <property type="match status" value="1"/>
</dbReference>
<protein>
    <recommendedName>
        <fullName evidence="2">Ski oncogene</fullName>
    </recommendedName>
    <alternativeName>
        <fullName evidence="3">Proto-oncogene c-Ski</fullName>
    </alternativeName>
</protein>
<feature type="compositionally biased region" description="Acidic residues" evidence="4">
    <location>
        <begin position="458"/>
        <end position="469"/>
    </location>
</feature>
<feature type="compositionally biased region" description="Low complexity" evidence="4">
    <location>
        <begin position="477"/>
        <end position="493"/>
    </location>
</feature>
<feature type="compositionally biased region" description="Low complexity" evidence="4">
    <location>
        <begin position="334"/>
        <end position="347"/>
    </location>
</feature>
<dbReference type="PANTHER" id="PTHR10005">
    <property type="entry name" value="SKI ONCOGENE-RELATED"/>
    <property type="match status" value="1"/>
</dbReference>
<dbReference type="InterPro" id="IPR003380">
    <property type="entry name" value="SKI/SNO/DAC"/>
</dbReference>
<comment type="similarity">
    <text evidence="1">Belongs to the SKI family.</text>
</comment>
<feature type="region of interest" description="Disordered" evidence="4">
    <location>
        <begin position="408"/>
        <end position="525"/>
    </location>
</feature>
<dbReference type="InterPro" id="IPR047315">
    <property type="entry name" value="DHD_Ski"/>
</dbReference>
<dbReference type="OrthoDB" id="3938623at2759"/>
<dbReference type="InterPro" id="IPR023216">
    <property type="entry name" value="Tscrpt_reg_SKI_SnoN"/>
</dbReference>
<evidence type="ECO:0000259" key="5">
    <source>
        <dbReference type="SMART" id="SM01046"/>
    </source>
</evidence>
<dbReference type="FunFam" id="3.10.260.20:FF:000002">
    <property type="entry name" value="SKI-like oncogene a"/>
    <property type="match status" value="1"/>
</dbReference>
<dbReference type="Proteomes" id="UP000572057">
    <property type="component" value="Unassembled WGS sequence"/>
</dbReference>
<dbReference type="GO" id="GO:0005737">
    <property type="term" value="C:cytoplasm"/>
    <property type="evidence" value="ECO:0007669"/>
    <property type="project" value="TreeGrafter"/>
</dbReference>
<dbReference type="Pfam" id="PF08782">
    <property type="entry name" value="c-SKI_SMAD_bind"/>
    <property type="match status" value="1"/>
</dbReference>
<dbReference type="CDD" id="cd21083">
    <property type="entry name" value="DHD_Ski"/>
    <property type="match status" value="1"/>
</dbReference>
<feature type="region of interest" description="Disordered" evidence="4">
    <location>
        <begin position="693"/>
        <end position="715"/>
    </location>
</feature>
<comment type="caution">
    <text evidence="6">The sequence shown here is derived from an EMBL/GenBank/DDBJ whole genome shotgun (WGS) entry which is preliminary data.</text>
</comment>
<dbReference type="SMART" id="SM01046">
    <property type="entry name" value="c-SKI_SMAD_bind"/>
    <property type="match status" value="1"/>
</dbReference>
<dbReference type="GO" id="GO:0005634">
    <property type="term" value="C:nucleus"/>
    <property type="evidence" value="ECO:0007669"/>
    <property type="project" value="TreeGrafter"/>
</dbReference>
<organism evidence="6 7">
    <name type="scientific">Helopsaltes ochotensis</name>
    <name type="common">Middendorff's grasshopper-warbler</name>
    <dbReference type="NCBI Taxonomy" id="3150915"/>
    <lineage>
        <taxon>Eukaryota</taxon>
        <taxon>Metazoa</taxon>
        <taxon>Chordata</taxon>
        <taxon>Craniata</taxon>
        <taxon>Vertebrata</taxon>
        <taxon>Euteleostomi</taxon>
        <taxon>Archelosauria</taxon>
        <taxon>Archosauria</taxon>
        <taxon>Dinosauria</taxon>
        <taxon>Saurischia</taxon>
        <taxon>Theropoda</taxon>
        <taxon>Coelurosauria</taxon>
        <taxon>Aves</taxon>
        <taxon>Neognathae</taxon>
        <taxon>Neoaves</taxon>
        <taxon>Telluraves</taxon>
        <taxon>Australaves</taxon>
        <taxon>Passeriformes</taxon>
        <taxon>Sylvioidea</taxon>
        <taxon>Locustellidae</taxon>
        <taxon>Helopsaltes</taxon>
    </lineage>
</organism>
<feature type="region of interest" description="Disordered" evidence="4">
    <location>
        <begin position="299"/>
        <end position="349"/>
    </location>
</feature>
<proteinExistence type="inferred from homology"/>
<evidence type="ECO:0000256" key="1">
    <source>
        <dbReference type="ARBA" id="ARBA00009513"/>
    </source>
</evidence>
<evidence type="ECO:0000313" key="7">
    <source>
        <dbReference type="Proteomes" id="UP000572057"/>
    </source>
</evidence>
<feature type="compositionally biased region" description="Polar residues" evidence="4">
    <location>
        <begin position="420"/>
        <end position="429"/>
    </location>
</feature>
<dbReference type="GO" id="GO:0005667">
    <property type="term" value="C:transcription regulator complex"/>
    <property type="evidence" value="ECO:0007669"/>
    <property type="project" value="TreeGrafter"/>
</dbReference>
<dbReference type="GO" id="GO:0030512">
    <property type="term" value="P:negative regulation of transforming growth factor beta receptor signaling pathway"/>
    <property type="evidence" value="ECO:0007669"/>
    <property type="project" value="TreeGrafter"/>
</dbReference>
<dbReference type="SUPFAM" id="SSF46955">
    <property type="entry name" value="Putative DNA-binding domain"/>
    <property type="match status" value="1"/>
</dbReference>
<feature type="compositionally biased region" description="Low complexity" evidence="4">
    <location>
        <begin position="441"/>
        <end position="457"/>
    </location>
</feature>
<dbReference type="Pfam" id="PF02437">
    <property type="entry name" value="Ski_Sno_DHD"/>
    <property type="match status" value="1"/>
</dbReference>
<feature type="non-terminal residue" evidence="6">
    <location>
        <position position="1"/>
    </location>
</feature>
<dbReference type="Gene3D" id="3.10.260.20">
    <property type="entry name" value="Ski"/>
    <property type="match status" value="1"/>
</dbReference>
<dbReference type="GO" id="GO:0030514">
    <property type="term" value="P:negative regulation of BMP signaling pathway"/>
    <property type="evidence" value="ECO:0007669"/>
    <property type="project" value="TreeGrafter"/>
</dbReference>
<keyword evidence="7" id="KW-1185">Reference proteome</keyword>
<name>A0A7L1RT39_9PASS</name>
<dbReference type="InterPro" id="IPR037000">
    <property type="entry name" value="Ski_DNA-bd_sf"/>
</dbReference>
<feature type="non-terminal residue" evidence="6">
    <location>
        <position position="715"/>
    </location>
</feature>
<dbReference type="GO" id="GO:0000981">
    <property type="term" value="F:DNA-binding transcription factor activity, RNA polymerase II-specific"/>
    <property type="evidence" value="ECO:0007669"/>
    <property type="project" value="TreeGrafter"/>
</dbReference>
<dbReference type="Gene3D" id="3.10.390.10">
    <property type="entry name" value="SAND domain-like"/>
    <property type="match status" value="1"/>
</dbReference>
<dbReference type="GO" id="GO:0000978">
    <property type="term" value="F:RNA polymerase II cis-regulatory region sequence-specific DNA binding"/>
    <property type="evidence" value="ECO:0007669"/>
    <property type="project" value="TreeGrafter"/>
</dbReference>
<evidence type="ECO:0000256" key="2">
    <source>
        <dbReference type="ARBA" id="ARBA00022369"/>
    </source>
</evidence>
<dbReference type="GO" id="GO:0000122">
    <property type="term" value="P:negative regulation of transcription by RNA polymerase II"/>
    <property type="evidence" value="ECO:0007669"/>
    <property type="project" value="TreeGrafter"/>
</dbReference>
<evidence type="ECO:0000313" key="6">
    <source>
        <dbReference type="EMBL" id="NXO39199.1"/>
    </source>
</evidence>
<dbReference type="InterPro" id="IPR009061">
    <property type="entry name" value="DNA-bd_dom_put_sf"/>
</dbReference>
<dbReference type="EMBL" id="VXBM01000421">
    <property type="protein sequence ID" value="NXO39199.1"/>
    <property type="molecule type" value="Genomic_DNA"/>
</dbReference>
<dbReference type="InterPro" id="IPR014890">
    <property type="entry name" value="c-SKI_SMAD4-bd_dom"/>
</dbReference>
<dbReference type="PANTHER" id="PTHR10005:SF15">
    <property type="entry name" value="SKI ONCOGENE"/>
    <property type="match status" value="1"/>
</dbReference>
<feature type="compositionally biased region" description="Low complexity" evidence="4">
    <location>
        <begin position="701"/>
        <end position="715"/>
    </location>
</feature>
<dbReference type="GO" id="GO:0046332">
    <property type="term" value="F:SMAD binding"/>
    <property type="evidence" value="ECO:0007669"/>
    <property type="project" value="InterPro"/>
</dbReference>
<evidence type="ECO:0000256" key="3">
    <source>
        <dbReference type="ARBA" id="ARBA00032146"/>
    </source>
</evidence>
<reference evidence="7" key="1">
    <citation type="submission" date="2019-09" db="EMBL/GenBank/DDBJ databases">
        <title>Bird 10,000 Genomes (B10K) Project - Family phase.</title>
        <authorList>
            <person name="Zhang G."/>
        </authorList>
    </citation>
    <scope>NUCLEOTIDE SEQUENCE [LARGE SCALE GENOMIC DNA]</scope>
</reference>
<dbReference type="InterPro" id="IPR010919">
    <property type="entry name" value="SAND-like_dom_sf"/>
</dbReference>
<sequence length="715" mass="80053">METVSRSSFQPHPGLQKTLEQFHLSSMSSLGGPAAFSARWAQEMYKKDNGKDPAEPVLHLPPIQPPPVMPGPFFMPSDRSTERCETILEGETISCFVVGGEKRLCLPQILNSVLRDFSLQQINSVCDELHIYCSRCTADQLEILKVMGILPFSAPSCGLITKTDAERLCNALLYGGTYPPHCKKEFSSTIELELTEKSFKVYHECFGKCKGLLVPELYSNPSAACIQCLDCRLMYPPHKFVVHSHKSLENRTCHWGFDSANWRSYILLSQDYTGKEEKARLGQLLDEMKEKFDYNNKYKRKAPRVSSDPPASKKPKIDDSASQSPASTEKEKQSSWLRSLSSSSNKSIGCVHPRQRLSAFRPWSPAVSASEKELSSHLPALIRDSFYSYKSFESAVAPNVALAPPAQQKMVSNPPCATVVSRSSESLGSAQPRKRKHNTEHAAVPEAAATAATTATAPEEDKESEAEIEVETREEFTSSLSSLSSPSFTSSSSAKDMSSPGMQPPAPVNSSYEVAAHPDPHSSGLEAELEHLRQALDSGLDTKEAKEKFLHEVVKMRVKQEEKLNAALQAKRSLHQELEFLRVAKKEKLREATEAKRNLRKEIERLRAENEKKMKEANESRIRLKRELEQARQIRVCDKGCEAGRLRAKYSAQIEDLQVKLQHAEADREQLRADLLHEREAREHLEKVVKELQEQLWPKASSQASSESTSSPMEN</sequence>
<evidence type="ECO:0000256" key="4">
    <source>
        <dbReference type="SAM" id="MobiDB-lite"/>
    </source>
</evidence>
<accession>A0A7L1RT39</accession>
<gene>
    <name evidence="6" type="primary">Ski</name>
    <name evidence="6" type="ORF">LOCOCH_R06501</name>
</gene>
<dbReference type="AlphaFoldDB" id="A0A7L1RT39"/>
<dbReference type="SUPFAM" id="SSF63763">
    <property type="entry name" value="SAND domain-like"/>
    <property type="match status" value="1"/>
</dbReference>
<feature type="domain" description="c-SKI SMAD4-binding" evidence="5">
    <location>
        <begin position="198"/>
        <end position="293"/>
    </location>
</feature>